<dbReference type="Gene3D" id="3.30.160.60">
    <property type="entry name" value="Classic Zinc Finger"/>
    <property type="match status" value="1"/>
</dbReference>
<name>A0A7I4DHG6_PHYPA</name>
<dbReference type="FunFam" id="2.60.120.340:FF:000004">
    <property type="entry name" value="Histone deacetylase HDT1"/>
    <property type="match status" value="1"/>
</dbReference>
<dbReference type="PROSITE" id="PS00028">
    <property type="entry name" value="ZINC_FINGER_C2H2_1"/>
    <property type="match status" value="1"/>
</dbReference>
<evidence type="ECO:0000259" key="11">
    <source>
        <dbReference type="PROSITE" id="PS50157"/>
    </source>
</evidence>
<evidence type="ECO:0000256" key="5">
    <source>
        <dbReference type="ARBA" id="ARBA00023015"/>
    </source>
</evidence>
<reference evidence="12" key="3">
    <citation type="submission" date="2020-12" db="UniProtKB">
        <authorList>
            <consortium name="EnsemblPlants"/>
        </authorList>
    </citation>
    <scope>IDENTIFICATION</scope>
</reference>
<keyword evidence="5" id="KW-0805">Transcription regulation</keyword>
<dbReference type="Pfam" id="PF17800">
    <property type="entry name" value="NPL"/>
    <property type="match status" value="1"/>
</dbReference>
<dbReference type="Proteomes" id="UP000006727">
    <property type="component" value="Chromosome 2"/>
</dbReference>
<keyword evidence="10" id="KW-0732">Signal</keyword>
<comment type="subcellular location">
    <subcellularLocation>
        <location evidence="1">Nucleus</location>
        <location evidence="1">Nucleolus</location>
    </subcellularLocation>
</comment>
<keyword evidence="7" id="KW-0539">Nucleus</keyword>
<dbReference type="EMBL" id="ABEU02000002">
    <property type="status" value="NOT_ANNOTATED_CDS"/>
    <property type="molecule type" value="Genomic_DNA"/>
</dbReference>
<evidence type="ECO:0000256" key="9">
    <source>
        <dbReference type="SAM" id="MobiDB-lite"/>
    </source>
</evidence>
<dbReference type="GO" id="GO:0016787">
    <property type="term" value="F:hydrolase activity"/>
    <property type="evidence" value="ECO:0007669"/>
    <property type="project" value="UniProtKB-KW"/>
</dbReference>
<dbReference type="AlphaFoldDB" id="A0A7I4DHG6"/>
<accession>A0A7I4DHG6</accession>
<keyword evidence="3" id="KW-0378">Hydrolase</keyword>
<keyword evidence="8" id="KW-0479">Metal-binding</keyword>
<dbReference type="GeneID" id="112279041"/>
<sequence>MLAASTGVLLFSSDIRLLFFSSAAMEFWGVEVRAGKPTQCSPGEGMYLHVSQAALGESKAKGGKGSERVVLKVHVDGSDIVLGTLAEGRCDQMPLDLVFDSDFSVSHSSSSSSIFLCGYRTEGPREYDSEDEDEEEDEEDEDEEDAGVPVAVPIKANGAAAEMLSKVTDKAAAAVANAIAKGIEKKVVKKQVIQDDSSDEEDDSEDSDDSDEDDGMGHPFVSDLASESDDEFDAGDDDSDEDMDEDDDDDDDDEDDEDDESEEEELKIETPKAGKKRPAAEPLKVADKKSKTDSSPLQAAAKGTKGEKQVTPSKDAPKTPTDKGAKAKAPKGTPTAPPTTPVSEKKFGQYKCTGCDRTFTTESAMSQHVAAKHKA</sequence>
<feature type="compositionally biased region" description="Acidic residues" evidence="9">
    <location>
        <begin position="128"/>
        <end position="146"/>
    </location>
</feature>
<evidence type="ECO:0000256" key="6">
    <source>
        <dbReference type="ARBA" id="ARBA00023163"/>
    </source>
</evidence>
<dbReference type="InterPro" id="IPR041232">
    <property type="entry name" value="NPL"/>
</dbReference>
<reference evidence="12 13" key="2">
    <citation type="journal article" date="2018" name="Plant J.">
        <title>The Physcomitrella patens chromosome-scale assembly reveals moss genome structure and evolution.</title>
        <authorList>
            <person name="Lang D."/>
            <person name="Ullrich K.K."/>
            <person name="Murat F."/>
            <person name="Fuchs J."/>
            <person name="Jenkins J."/>
            <person name="Haas F.B."/>
            <person name="Piednoel M."/>
            <person name="Gundlach H."/>
            <person name="Van Bel M."/>
            <person name="Meyberg R."/>
            <person name="Vives C."/>
            <person name="Morata J."/>
            <person name="Symeonidi A."/>
            <person name="Hiss M."/>
            <person name="Muchero W."/>
            <person name="Kamisugi Y."/>
            <person name="Saleh O."/>
            <person name="Blanc G."/>
            <person name="Decker E.L."/>
            <person name="van Gessel N."/>
            <person name="Grimwood J."/>
            <person name="Hayes R.D."/>
            <person name="Graham S.W."/>
            <person name="Gunter L.E."/>
            <person name="McDaniel S.F."/>
            <person name="Hoernstein S.N.W."/>
            <person name="Larsson A."/>
            <person name="Li F.W."/>
            <person name="Perroud P.F."/>
            <person name="Phillips J."/>
            <person name="Ranjan P."/>
            <person name="Rokshar D.S."/>
            <person name="Rothfels C.J."/>
            <person name="Schneider L."/>
            <person name="Shu S."/>
            <person name="Stevenson D.W."/>
            <person name="Thummler F."/>
            <person name="Tillich M."/>
            <person name="Villarreal Aguilar J.C."/>
            <person name="Widiez T."/>
            <person name="Wong G.K."/>
            <person name="Wymore A."/>
            <person name="Zhang Y."/>
            <person name="Zimmer A.D."/>
            <person name="Quatrano R.S."/>
            <person name="Mayer K.F.X."/>
            <person name="Goodstein D."/>
            <person name="Casacuberta J.M."/>
            <person name="Vandepoele K."/>
            <person name="Reski R."/>
            <person name="Cuming A.C."/>
            <person name="Tuskan G.A."/>
            <person name="Maumus F."/>
            <person name="Salse J."/>
            <person name="Schmutz J."/>
            <person name="Rensing S.A."/>
        </authorList>
    </citation>
    <scope>NUCLEOTIDE SEQUENCE [LARGE SCALE GENOMIC DNA]</scope>
    <source>
        <strain evidence="12 13">cv. Gransden 2004</strain>
    </source>
</reference>
<dbReference type="SMART" id="SM00355">
    <property type="entry name" value="ZnF_C2H2"/>
    <property type="match status" value="1"/>
</dbReference>
<comment type="similarity">
    <text evidence="2">Belongs to the histone deacetylase HD2 family.</text>
</comment>
<dbReference type="EnsemblPlants" id="Pp3c2_6080V3.3">
    <property type="protein sequence ID" value="Pp3c2_6080V3.3"/>
    <property type="gene ID" value="Pp3c2_6080"/>
</dbReference>
<evidence type="ECO:0000313" key="12">
    <source>
        <dbReference type="EnsemblPlants" id="Pp3c2_6080V3.3"/>
    </source>
</evidence>
<feature type="domain" description="C2H2-type" evidence="11">
    <location>
        <begin position="350"/>
        <end position="375"/>
    </location>
</feature>
<dbReference type="GO" id="GO:0005730">
    <property type="term" value="C:nucleolus"/>
    <property type="evidence" value="ECO:0007669"/>
    <property type="project" value="UniProtKB-SubCell"/>
</dbReference>
<keyword evidence="6" id="KW-0804">Transcription</keyword>
<feature type="compositionally biased region" description="Basic and acidic residues" evidence="9">
    <location>
        <begin position="315"/>
        <end position="325"/>
    </location>
</feature>
<evidence type="ECO:0000256" key="2">
    <source>
        <dbReference type="ARBA" id="ARBA00006673"/>
    </source>
</evidence>
<dbReference type="Gene3D" id="2.60.120.340">
    <property type="entry name" value="Nucleoplasmin core domain"/>
    <property type="match status" value="1"/>
</dbReference>
<evidence type="ECO:0000256" key="1">
    <source>
        <dbReference type="ARBA" id="ARBA00004604"/>
    </source>
</evidence>
<evidence type="ECO:0000256" key="7">
    <source>
        <dbReference type="ARBA" id="ARBA00023242"/>
    </source>
</evidence>
<keyword evidence="13" id="KW-1185">Reference proteome</keyword>
<evidence type="ECO:0000256" key="4">
    <source>
        <dbReference type="ARBA" id="ARBA00022853"/>
    </source>
</evidence>
<evidence type="ECO:0000313" key="13">
    <source>
        <dbReference type="Proteomes" id="UP000006727"/>
    </source>
</evidence>
<feature type="signal peptide" evidence="10">
    <location>
        <begin position="1"/>
        <end position="24"/>
    </location>
</feature>
<evidence type="ECO:0000256" key="8">
    <source>
        <dbReference type="PROSITE-ProRule" id="PRU00042"/>
    </source>
</evidence>
<organism evidence="12 13">
    <name type="scientific">Physcomitrium patens</name>
    <name type="common">Spreading-leaved earth moss</name>
    <name type="synonym">Physcomitrella patens</name>
    <dbReference type="NCBI Taxonomy" id="3218"/>
    <lineage>
        <taxon>Eukaryota</taxon>
        <taxon>Viridiplantae</taxon>
        <taxon>Streptophyta</taxon>
        <taxon>Embryophyta</taxon>
        <taxon>Bryophyta</taxon>
        <taxon>Bryophytina</taxon>
        <taxon>Bryopsida</taxon>
        <taxon>Funariidae</taxon>
        <taxon>Funariales</taxon>
        <taxon>Funariaceae</taxon>
        <taxon>Physcomitrium</taxon>
    </lineage>
</organism>
<dbReference type="GO" id="GO:0008270">
    <property type="term" value="F:zinc ion binding"/>
    <property type="evidence" value="ECO:0007669"/>
    <property type="project" value="UniProtKB-KW"/>
</dbReference>
<dbReference type="GO" id="GO:0006325">
    <property type="term" value="P:chromatin organization"/>
    <property type="evidence" value="ECO:0007669"/>
    <property type="project" value="UniProtKB-KW"/>
</dbReference>
<keyword evidence="8" id="KW-0863">Zinc-finger</keyword>
<proteinExistence type="inferred from homology"/>
<dbReference type="InterPro" id="IPR013087">
    <property type="entry name" value="Znf_C2H2_type"/>
</dbReference>
<keyword evidence="8" id="KW-0862">Zinc</keyword>
<dbReference type="PROSITE" id="PS50157">
    <property type="entry name" value="ZINC_FINGER_C2H2_2"/>
    <property type="match status" value="1"/>
</dbReference>
<dbReference type="Gramene" id="Pp3c2_6080V3.3">
    <property type="protein sequence ID" value="Pp3c2_6080V3.3"/>
    <property type="gene ID" value="Pp3c2_6080"/>
</dbReference>
<feature type="region of interest" description="Disordered" evidence="9">
    <location>
        <begin position="121"/>
        <end position="149"/>
    </location>
</feature>
<gene>
    <name evidence="12" type="primary">LOC112279041</name>
</gene>
<keyword evidence="4" id="KW-0156">Chromatin regulator</keyword>
<evidence type="ECO:0000256" key="10">
    <source>
        <dbReference type="SAM" id="SignalP"/>
    </source>
</evidence>
<feature type="chain" id="PRO_5029512068" description="C2H2-type domain-containing protein" evidence="10">
    <location>
        <begin position="25"/>
        <end position="375"/>
    </location>
</feature>
<protein>
    <recommendedName>
        <fullName evidence="11">C2H2-type domain-containing protein</fullName>
    </recommendedName>
</protein>
<feature type="compositionally biased region" description="Acidic residues" evidence="9">
    <location>
        <begin position="196"/>
        <end position="214"/>
    </location>
</feature>
<feature type="region of interest" description="Disordered" evidence="9">
    <location>
        <begin position="186"/>
        <end position="347"/>
    </location>
</feature>
<dbReference type="RefSeq" id="XP_024368864.1">
    <property type="nucleotide sequence ID" value="XM_024513096.2"/>
</dbReference>
<evidence type="ECO:0000256" key="3">
    <source>
        <dbReference type="ARBA" id="ARBA00022801"/>
    </source>
</evidence>
<feature type="compositionally biased region" description="Acidic residues" evidence="9">
    <location>
        <begin position="226"/>
        <end position="266"/>
    </location>
</feature>
<reference evidence="12 13" key="1">
    <citation type="journal article" date="2008" name="Science">
        <title>The Physcomitrella genome reveals evolutionary insights into the conquest of land by plants.</title>
        <authorList>
            <person name="Rensing S."/>
            <person name="Lang D."/>
            <person name="Zimmer A."/>
            <person name="Terry A."/>
            <person name="Salamov A."/>
            <person name="Shapiro H."/>
            <person name="Nishiyama T."/>
            <person name="Perroud P.-F."/>
            <person name="Lindquist E."/>
            <person name="Kamisugi Y."/>
            <person name="Tanahashi T."/>
            <person name="Sakakibara K."/>
            <person name="Fujita T."/>
            <person name="Oishi K."/>
            <person name="Shin-I T."/>
            <person name="Kuroki Y."/>
            <person name="Toyoda A."/>
            <person name="Suzuki Y."/>
            <person name="Hashimoto A."/>
            <person name="Yamaguchi K."/>
            <person name="Sugano A."/>
            <person name="Kohara Y."/>
            <person name="Fujiyama A."/>
            <person name="Anterola A."/>
            <person name="Aoki S."/>
            <person name="Ashton N."/>
            <person name="Barbazuk W.B."/>
            <person name="Barker E."/>
            <person name="Bennetzen J."/>
            <person name="Bezanilla M."/>
            <person name="Blankenship R."/>
            <person name="Cho S.H."/>
            <person name="Dutcher S."/>
            <person name="Estelle M."/>
            <person name="Fawcett J.A."/>
            <person name="Gundlach H."/>
            <person name="Hanada K."/>
            <person name="Heyl A."/>
            <person name="Hicks K.A."/>
            <person name="Hugh J."/>
            <person name="Lohr M."/>
            <person name="Mayer K."/>
            <person name="Melkozernov A."/>
            <person name="Murata T."/>
            <person name="Nelson D."/>
            <person name="Pils B."/>
            <person name="Prigge M."/>
            <person name="Reiss B."/>
            <person name="Renner T."/>
            <person name="Rombauts S."/>
            <person name="Rushton P."/>
            <person name="Sanderfoot A."/>
            <person name="Schween G."/>
            <person name="Shiu S.-H."/>
            <person name="Stueber K."/>
            <person name="Theodoulou F.L."/>
            <person name="Tu H."/>
            <person name="Van de Peer Y."/>
            <person name="Verrier P.J."/>
            <person name="Waters E."/>
            <person name="Wood A."/>
            <person name="Yang L."/>
            <person name="Cove D."/>
            <person name="Cuming A."/>
            <person name="Hasebe M."/>
            <person name="Lucas S."/>
            <person name="Mishler D.B."/>
            <person name="Reski R."/>
            <person name="Grigoriev I."/>
            <person name="Quatrano R.S."/>
            <person name="Boore J.L."/>
        </authorList>
    </citation>
    <scope>NUCLEOTIDE SEQUENCE [LARGE SCALE GENOMIC DNA]</scope>
    <source>
        <strain evidence="12 13">cv. Gransden 2004</strain>
    </source>
</reference>